<dbReference type="GeneTree" id="ENSGT00940000166225"/>
<evidence type="ECO:0000256" key="1">
    <source>
        <dbReference type="ARBA" id="ARBA00004498"/>
    </source>
</evidence>
<evidence type="ECO:0000256" key="6">
    <source>
        <dbReference type="ARBA" id="ARBA00022687"/>
    </source>
</evidence>
<dbReference type="GO" id="GO:0005615">
    <property type="term" value="C:extracellular space"/>
    <property type="evidence" value="ECO:0007669"/>
    <property type="project" value="TreeGrafter"/>
</dbReference>
<dbReference type="Proteomes" id="UP000261580">
    <property type="component" value="Unassembled WGS sequence"/>
</dbReference>
<evidence type="ECO:0000256" key="7">
    <source>
        <dbReference type="ARBA" id="ARBA00023157"/>
    </source>
</evidence>
<dbReference type="InterPro" id="IPR043158">
    <property type="entry name" value="Wnt_C"/>
</dbReference>
<accession>A0A3Q4GV38</accession>
<dbReference type="FunFam" id="3.30.2460.20:FF:000001">
    <property type="entry name" value="Wnt homolog"/>
    <property type="match status" value="1"/>
</dbReference>
<keyword evidence="9" id="KW-0449">Lipoprotein</keyword>
<dbReference type="PANTHER" id="PTHR12027:SF93">
    <property type="entry name" value="PROTEIN WNT-2B"/>
    <property type="match status" value="1"/>
</dbReference>
<comment type="similarity">
    <text evidence="2 10">Belongs to the Wnt family.</text>
</comment>
<dbReference type="Pfam" id="PF00110">
    <property type="entry name" value="wnt"/>
    <property type="match status" value="2"/>
</dbReference>
<keyword evidence="12" id="KW-1185">Reference proteome</keyword>
<evidence type="ECO:0000256" key="5">
    <source>
        <dbReference type="ARBA" id="ARBA00022530"/>
    </source>
</evidence>
<reference evidence="11" key="1">
    <citation type="submission" date="2025-08" db="UniProtKB">
        <authorList>
            <consortium name="Ensembl"/>
        </authorList>
    </citation>
    <scope>IDENTIFICATION</scope>
</reference>
<evidence type="ECO:0000256" key="4">
    <source>
        <dbReference type="ARBA" id="ARBA00022525"/>
    </source>
</evidence>
<reference evidence="11" key="2">
    <citation type="submission" date="2025-09" db="UniProtKB">
        <authorList>
            <consortium name="Ensembl"/>
        </authorList>
    </citation>
    <scope>IDENTIFICATION</scope>
</reference>
<dbReference type="GO" id="GO:0060070">
    <property type="term" value="P:canonical Wnt signaling pathway"/>
    <property type="evidence" value="ECO:0007669"/>
    <property type="project" value="TreeGrafter"/>
</dbReference>
<dbReference type="AlphaFoldDB" id="A0A3Q4GV38"/>
<dbReference type="GO" id="GO:0030182">
    <property type="term" value="P:neuron differentiation"/>
    <property type="evidence" value="ECO:0007669"/>
    <property type="project" value="TreeGrafter"/>
</dbReference>
<evidence type="ECO:0000256" key="2">
    <source>
        <dbReference type="ARBA" id="ARBA00005683"/>
    </source>
</evidence>
<dbReference type="GO" id="GO:0048513">
    <property type="term" value="P:animal organ development"/>
    <property type="evidence" value="ECO:0007669"/>
    <property type="project" value="UniProtKB-ARBA"/>
</dbReference>
<evidence type="ECO:0000256" key="10">
    <source>
        <dbReference type="RuleBase" id="RU003500"/>
    </source>
</evidence>
<protein>
    <recommendedName>
        <fullName evidence="10">Protein Wnt</fullName>
    </recommendedName>
</protein>
<organism evidence="11 12">
    <name type="scientific">Neolamprologus brichardi</name>
    <name type="common">Fairy cichlid</name>
    <name type="synonym">Lamprologus brichardi</name>
    <dbReference type="NCBI Taxonomy" id="32507"/>
    <lineage>
        <taxon>Eukaryota</taxon>
        <taxon>Metazoa</taxon>
        <taxon>Chordata</taxon>
        <taxon>Craniata</taxon>
        <taxon>Vertebrata</taxon>
        <taxon>Euteleostomi</taxon>
        <taxon>Actinopterygii</taxon>
        <taxon>Neopterygii</taxon>
        <taxon>Teleostei</taxon>
        <taxon>Neoteleostei</taxon>
        <taxon>Acanthomorphata</taxon>
        <taxon>Ovalentaria</taxon>
        <taxon>Cichlomorphae</taxon>
        <taxon>Cichliformes</taxon>
        <taxon>Cichlidae</taxon>
        <taxon>African cichlids</taxon>
        <taxon>Pseudocrenilabrinae</taxon>
        <taxon>Lamprologini</taxon>
        <taxon>Neolamprologus</taxon>
    </lineage>
</organism>
<evidence type="ECO:0000313" key="12">
    <source>
        <dbReference type="Proteomes" id="UP000261580"/>
    </source>
</evidence>
<dbReference type="Bgee" id="ENSNBRG00000005873">
    <property type="expression patterns" value="Expressed in testis and 1 other cell type or tissue"/>
</dbReference>
<dbReference type="SMART" id="SM00097">
    <property type="entry name" value="WNT1"/>
    <property type="match status" value="1"/>
</dbReference>
<dbReference type="Gene3D" id="3.30.2460.20">
    <property type="match status" value="1"/>
</dbReference>
<dbReference type="PRINTS" id="PR01349">
    <property type="entry name" value="WNTPROTEIN"/>
</dbReference>
<dbReference type="PANTHER" id="PTHR12027">
    <property type="entry name" value="WNT RELATED"/>
    <property type="match status" value="1"/>
</dbReference>
<evidence type="ECO:0000256" key="8">
    <source>
        <dbReference type="ARBA" id="ARBA00023180"/>
    </source>
</evidence>
<sequence length="230" mass="25830">FAGRSQAEPPFLLSADLHTGVCNFLTKALGARVICDNIPGLVNKQRQLCQRHPDLMQSISEGAKEWIKECQHQFRHHRWNCSTPNNLQNLLSTKMKTLREAAFVYAISSAGVVYAITRACSQGEMKICTCDGQKRGTNILCMPKQHLWSFILIIGSLGTAGRVCNKSSRGIDGCEVMCCGRGYDTMRVKRVTKCECKFKWCCAVECKDCENVVDVHTCKPHKRPDWLDVT</sequence>
<comment type="function">
    <text evidence="10">Ligand for members of the frizzled family of seven transmembrane receptors.</text>
</comment>
<evidence type="ECO:0000313" key="11">
    <source>
        <dbReference type="Ensembl" id="ENSNBRP00000007547.1"/>
    </source>
</evidence>
<keyword evidence="3 10" id="KW-0217">Developmental protein</keyword>
<dbReference type="GO" id="GO:0005125">
    <property type="term" value="F:cytokine activity"/>
    <property type="evidence" value="ECO:0007669"/>
    <property type="project" value="TreeGrafter"/>
</dbReference>
<proteinExistence type="inferred from homology"/>
<dbReference type="InterPro" id="IPR005817">
    <property type="entry name" value="Wnt"/>
</dbReference>
<comment type="subcellular location">
    <subcellularLocation>
        <location evidence="1 10">Secreted</location>
        <location evidence="1 10">Extracellular space</location>
        <location evidence="1 10">Extracellular matrix</location>
    </subcellularLocation>
</comment>
<keyword evidence="6 10" id="KW-0879">Wnt signaling pathway</keyword>
<evidence type="ECO:0000256" key="3">
    <source>
        <dbReference type="ARBA" id="ARBA00022473"/>
    </source>
</evidence>
<evidence type="ECO:0000256" key="9">
    <source>
        <dbReference type="ARBA" id="ARBA00023288"/>
    </source>
</evidence>
<keyword evidence="8" id="KW-0325">Glycoprotein</keyword>
<dbReference type="GO" id="GO:0045165">
    <property type="term" value="P:cell fate commitment"/>
    <property type="evidence" value="ECO:0007669"/>
    <property type="project" value="TreeGrafter"/>
</dbReference>
<dbReference type="GO" id="GO:0005109">
    <property type="term" value="F:frizzled binding"/>
    <property type="evidence" value="ECO:0007669"/>
    <property type="project" value="TreeGrafter"/>
</dbReference>
<keyword evidence="7" id="KW-1015">Disulfide bond</keyword>
<name>A0A3Q4GV38_NEOBR</name>
<keyword evidence="4" id="KW-0964">Secreted</keyword>
<dbReference type="Ensembl" id="ENSNBRT00000007758.1">
    <property type="protein sequence ID" value="ENSNBRP00000007547.1"/>
    <property type="gene ID" value="ENSNBRG00000005873.1"/>
</dbReference>
<keyword evidence="5" id="KW-0272">Extracellular matrix</keyword>